<proteinExistence type="predicted"/>
<evidence type="ECO:0000313" key="2">
    <source>
        <dbReference type="EMBL" id="WOB51316.1"/>
    </source>
</evidence>
<dbReference type="Proteomes" id="UP001302716">
    <property type="component" value="Chromosome"/>
</dbReference>
<feature type="transmembrane region" description="Helical" evidence="1">
    <location>
        <begin position="26"/>
        <end position="50"/>
    </location>
</feature>
<keyword evidence="3" id="KW-1185">Reference proteome</keyword>
<dbReference type="RefSeq" id="WP_316697465.1">
    <property type="nucleotide sequence ID" value="NZ_CP103836.1"/>
</dbReference>
<organism evidence="2 3">
    <name type="scientific">Xanthomonas hydrangeae</name>
    <dbReference type="NCBI Taxonomy" id="2775159"/>
    <lineage>
        <taxon>Bacteria</taxon>
        <taxon>Pseudomonadati</taxon>
        <taxon>Pseudomonadota</taxon>
        <taxon>Gammaproteobacteria</taxon>
        <taxon>Lysobacterales</taxon>
        <taxon>Lysobacteraceae</taxon>
        <taxon>Xanthomonas</taxon>
    </lineage>
</organism>
<name>A0AAU0BH68_9XANT</name>
<sequence length="85" mass="9329">MAIRTDAQWLLSQQSSPPIQGFNQDISAALAALARIVLSVCCLVAFASFIGSYQCRKLLGTRTTLENLAANSWRQLELLLGEAFR</sequence>
<evidence type="ECO:0000313" key="3">
    <source>
        <dbReference type="Proteomes" id="UP001302716"/>
    </source>
</evidence>
<evidence type="ECO:0000256" key="1">
    <source>
        <dbReference type="SAM" id="Phobius"/>
    </source>
</evidence>
<keyword evidence="1" id="KW-0812">Transmembrane</keyword>
<accession>A0AAU0BH68</accession>
<protein>
    <submittedName>
        <fullName evidence="2">Uncharacterized protein</fullName>
    </submittedName>
</protein>
<dbReference type="AlphaFoldDB" id="A0AAU0BH68"/>
<dbReference type="EMBL" id="CP103836">
    <property type="protein sequence ID" value="WOB51316.1"/>
    <property type="molecule type" value="Genomic_DNA"/>
</dbReference>
<keyword evidence="1" id="KW-0472">Membrane</keyword>
<keyword evidence="1" id="KW-1133">Transmembrane helix</keyword>
<gene>
    <name evidence="2" type="ORF">NYR97_08090</name>
</gene>
<reference evidence="2 3" key="1">
    <citation type="submission" date="2022-08" db="EMBL/GenBank/DDBJ databases">
        <title>Whole genome sequencing-based tracing of a 2022 introduction and outbreak of Xanthomonas hortorum pv. pelargonii.</title>
        <authorList>
            <person name="Iruegas-Bocardo F."/>
            <person name="Weisberg A.K."/>
            <person name="Riutta E.R."/>
            <person name="Kilday K."/>
            <person name="Bonkowski J.C."/>
            <person name="Creswell T."/>
            <person name="Daughtrey M.L."/>
            <person name="Rane K."/>
            <person name="Grunwald N.J."/>
            <person name="Chang J.H."/>
            <person name="Putnam M.L."/>
        </authorList>
    </citation>
    <scope>NUCLEOTIDE SEQUENCE [LARGE SCALE GENOMIC DNA]</scope>
    <source>
        <strain evidence="2 3">22-323</strain>
    </source>
</reference>